<accession>A0ABP9TFD5</accession>
<evidence type="ECO:0000313" key="2">
    <source>
        <dbReference type="Proteomes" id="UP001499878"/>
    </source>
</evidence>
<dbReference type="Proteomes" id="UP001499878">
    <property type="component" value="Unassembled WGS sequence"/>
</dbReference>
<dbReference type="PROSITE" id="PS51257">
    <property type="entry name" value="PROKAR_LIPOPROTEIN"/>
    <property type="match status" value="1"/>
</dbReference>
<dbReference type="EMBL" id="BAABJR010000028">
    <property type="protein sequence ID" value="GAA5216956.1"/>
    <property type="molecule type" value="Genomic_DNA"/>
</dbReference>
<keyword evidence="2" id="KW-1185">Reference proteome</keyword>
<evidence type="ECO:0000313" key="1">
    <source>
        <dbReference type="EMBL" id="GAA5216956.1"/>
    </source>
</evidence>
<comment type="caution">
    <text evidence="1">The sequence shown here is derived from an EMBL/GenBank/DDBJ whole genome shotgun (WGS) entry which is preliminary data.</text>
</comment>
<dbReference type="RefSeq" id="WP_345637870.1">
    <property type="nucleotide sequence ID" value="NZ_BAABJR010000028.1"/>
</dbReference>
<name>A0ABP9TFD5_9ACTN</name>
<gene>
    <name evidence="1" type="ORF">GCM10023323_72050</name>
</gene>
<sequence>MRETTTRRPATVAVAAPGVLHAALAACHPERLPAWLTRAQPRCGTGPGGTLHLDAAAAQELEDLAATALGECQQAAGEGEPFTTLFAEACAAVLDSLAAARHTRTQTPEGP</sequence>
<proteinExistence type="predicted"/>
<organism evidence="1 2">
    <name type="scientific">Streptomyces thinghirensis</name>
    <dbReference type="NCBI Taxonomy" id="551547"/>
    <lineage>
        <taxon>Bacteria</taxon>
        <taxon>Bacillati</taxon>
        <taxon>Actinomycetota</taxon>
        <taxon>Actinomycetes</taxon>
        <taxon>Kitasatosporales</taxon>
        <taxon>Streptomycetaceae</taxon>
        <taxon>Streptomyces</taxon>
    </lineage>
</organism>
<protein>
    <submittedName>
        <fullName evidence="1">Uncharacterized protein</fullName>
    </submittedName>
</protein>
<reference evidence="2" key="1">
    <citation type="journal article" date="2019" name="Int. J. Syst. Evol. Microbiol.">
        <title>The Global Catalogue of Microorganisms (GCM) 10K type strain sequencing project: providing services to taxonomists for standard genome sequencing and annotation.</title>
        <authorList>
            <consortium name="The Broad Institute Genomics Platform"/>
            <consortium name="The Broad Institute Genome Sequencing Center for Infectious Disease"/>
            <person name="Wu L."/>
            <person name="Ma J."/>
        </authorList>
    </citation>
    <scope>NUCLEOTIDE SEQUENCE [LARGE SCALE GENOMIC DNA]</scope>
    <source>
        <strain evidence="2">JCM 18306</strain>
    </source>
</reference>